<dbReference type="GO" id="GO:0016787">
    <property type="term" value="F:hydrolase activity"/>
    <property type="evidence" value="ECO:0007669"/>
    <property type="project" value="UniProtKB-ARBA"/>
</dbReference>
<dbReference type="InterPro" id="IPR002591">
    <property type="entry name" value="Phosphodiest/P_Trfase"/>
</dbReference>
<gene>
    <name evidence="3" type="ORF">NEZAVI_LOCUS13220</name>
</gene>
<name>A0A9P0HN15_NEZVI</name>
<keyword evidence="1" id="KW-0472">Membrane</keyword>
<keyword evidence="4" id="KW-1185">Reference proteome</keyword>
<sequence length="470" mass="53811">MNHLFFLTLSCFFVFISCFMHHDKLLVISYDGFRYDYLDLNITPNLNSLKNNSSYAKCLLNVFPTQTFVNHFSIATGLYAEVHGVLGGKIYDQKNNKLLNYSYELFHYNENIIPIWTLNELAGKGRHSGVMMWPGSNFAYNSTNATFIVKYDPSVPWDYRVSTALSWFIHPETPANLVMMYFEEPDAESHAFGPGSPEVLEQIRRTDNITKYILDSLVNNNLSDVNIIFLSDHGMEGVTRDRVIDLRQFVKDKADMYGTSPVCQIYPKPGQKVAEIYNLLSDEASKSRNFKVYLKADIPEHLHVKNCERTPPILAVAEPKYAFQDFYNTIDWEIKEKHAHENGTYGIHGYDPSTVTMHPYFIAHGPLFKRNHSMGELRTVDMFSLFSHILKLGPPGVKPNGTFSGVEDLFKSSASEIVFAHVYIISVFLIAIMAISVVAICYTKKRNNLSRKERDHLEEMEIEMLLEVQA</sequence>
<feature type="chain" id="PRO_5040232386" description="Ectonucleotide pyrophosphatase/phosphodiesterase family member 5" evidence="2">
    <location>
        <begin position="19"/>
        <end position="470"/>
    </location>
</feature>
<dbReference type="InterPro" id="IPR017850">
    <property type="entry name" value="Alkaline_phosphatase_core_sf"/>
</dbReference>
<dbReference type="Gene3D" id="3.40.720.10">
    <property type="entry name" value="Alkaline Phosphatase, subunit A"/>
    <property type="match status" value="1"/>
</dbReference>
<feature type="signal peptide" evidence="2">
    <location>
        <begin position="1"/>
        <end position="18"/>
    </location>
</feature>
<dbReference type="EMBL" id="OV725082">
    <property type="protein sequence ID" value="CAH1404900.1"/>
    <property type="molecule type" value="Genomic_DNA"/>
</dbReference>
<dbReference type="PANTHER" id="PTHR10151:SF120">
    <property type="entry name" value="BIS(5'-ADENOSYL)-TRIPHOSPHATASE"/>
    <property type="match status" value="1"/>
</dbReference>
<evidence type="ECO:0008006" key="5">
    <source>
        <dbReference type="Google" id="ProtNLM"/>
    </source>
</evidence>
<keyword evidence="1" id="KW-1133">Transmembrane helix</keyword>
<dbReference type="CDD" id="cd16018">
    <property type="entry name" value="Enpp"/>
    <property type="match status" value="1"/>
</dbReference>
<evidence type="ECO:0000313" key="4">
    <source>
        <dbReference type="Proteomes" id="UP001152798"/>
    </source>
</evidence>
<dbReference type="Pfam" id="PF01663">
    <property type="entry name" value="Phosphodiest"/>
    <property type="match status" value="1"/>
</dbReference>
<dbReference type="Gene3D" id="3.30.1360.180">
    <property type="match status" value="1"/>
</dbReference>
<dbReference type="OrthoDB" id="415411at2759"/>
<keyword evidence="1" id="KW-0812">Transmembrane</keyword>
<reference evidence="3" key="1">
    <citation type="submission" date="2022-01" db="EMBL/GenBank/DDBJ databases">
        <authorList>
            <person name="King R."/>
        </authorList>
    </citation>
    <scope>NUCLEOTIDE SEQUENCE</scope>
</reference>
<evidence type="ECO:0000256" key="1">
    <source>
        <dbReference type="SAM" id="Phobius"/>
    </source>
</evidence>
<dbReference type="Proteomes" id="UP001152798">
    <property type="component" value="Chromosome 6"/>
</dbReference>
<organism evidence="3 4">
    <name type="scientific">Nezara viridula</name>
    <name type="common">Southern green stink bug</name>
    <name type="synonym">Cimex viridulus</name>
    <dbReference type="NCBI Taxonomy" id="85310"/>
    <lineage>
        <taxon>Eukaryota</taxon>
        <taxon>Metazoa</taxon>
        <taxon>Ecdysozoa</taxon>
        <taxon>Arthropoda</taxon>
        <taxon>Hexapoda</taxon>
        <taxon>Insecta</taxon>
        <taxon>Pterygota</taxon>
        <taxon>Neoptera</taxon>
        <taxon>Paraneoptera</taxon>
        <taxon>Hemiptera</taxon>
        <taxon>Heteroptera</taxon>
        <taxon>Panheteroptera</taxon>
        <taxon>Pentatomomorpha</taxon>
        <taxon>Pentatomoidea</taxon>
        <taxon>Pentatomidae</taxon>
        <taxon>Pentatominae</taxon>
        <taxon>Nezara</taxon>
    </lineage>
</organism>
<evidence type="ECO:0000313" key="3">
    <source>
        <dbReference type="EMBL" id="CAH1404900.1"/>
    </source>
</evidence>
<evidence type="ECO:0000256" key="2">
    <source>
        <dbReference type="SAM" id="SignalP"/>
    </source>
</evidence>
<dbReference type="SUPFAM" id="SSF53649">
    <property type="entry name" value="Alkaline phosphatase-like"/>
    <property type="match status" value="1"/>
</dbReference>
<dbReference type="PANTHER" id="PTHR10151">
    <property type="entry name" value="ECTONUCLEOTIDE PYROPHOSPHATASE/PHOSPHODIESTERASE"/>
    <property type="match status" value="1"/>
</dbReference>
<feature type="transmembrane region" description="Helical" evidence="1">
    <location>
        <begin position="418"/>
        <end position="442"/>
    </location>
</feature>
<keyword evidence="2" id="KW-0732">Signal</keyword>
<protein>
    <recommendedName>
        <fullName evidence="5">Ectonucleotide pyrophosphatase/phosphodiesterase family member 5</fullName>
    </recommendedName>
</protein>
<proteinExistence type="predicted"/>
<dbReference type="AlphaFoldDB" id="A0A9P0HN15"/>
<accession>A0A9P0HN15</accession>